<dbReference type="PROSITE" id="PS50297">
    <property type="entry name" value="ANK_REP_REGION"/>
    <property type="match status" value="1"/>
</dbReference>
<dbReference type="PROSITE" id="PS50088">
    <property type="entry name" value="ANK_REPEAT"/>
    <property type="match status" value="1"/>
</dbReference>
<feature type="compositionally biased region" description="Polar residues" evidence="4">
    <location>
        <begin position="891"/>
        <end position="902"/>
    </location>
</feature>
<dbReference type="InterPro" id="IPR008979">
    <property type="entry name" value="Galactose-bd-like_sf"/>
</dbReference>
<keyword evidence="3" id="KW-0833">Ubl conjugation pathway</keyword>
<dbReference type="GO" id="GO:0043161">
    <property type="term" value="P:proteasome-mediated ubiquitin-dependent protein catabolic process"/>
    <property type="evidence" value="ECO:0007669"/>
    <property type="project" value="TreeGrafter"/>
</dbReference>
<feature type="domain" description="SUN" evidence="5">
    <location>
        <begin position="650"/>
        <end position="777"/>
    </location>
</feature>
<feature type="region of interest" description="Disordered" evidence="4">
    <location>
        <begin position="1149"/>
        <end position="1194"/>
    </location>
</feature>
<protein>
    <recommendedName>
        <fullName evidence="3">E3 ubiquitin-protein ligase</fullName>
        <ecNumber evidence="3">2.3.2.26</ecNumber>
    </recommendedName>
</protein>
<feature type="region of interest" description="Disordered" evidence="4">
    <location>
        <begin position="1239"/>
        <end position="1286"/>
    </location>
</feature>
<feature type="compositionally biased region" description="Low complexity" evidence="4">
    <location>
        <begin position="858"/>
        <end position="878"/>
    </location>
</feature>
<evidence type="ECO:0000256" key="4">
    <source>
        <dbReference type="SAM" id="MobiDB-lite"/>
    </source>
</evidence>
<dbReference type="FunFam" id="1.25.40.20:FF:000033">
    <property type="entry name" value="E3 ubiquitin-protein ligase HECTD1 isoform X2"/>
    <property type="match status" value="1"/>
</dbReference>
<comment type="function">
    <text evidence="3">E3 ubiquitin-protein ligase which accepts ubiquitin from an E2 ubiquitin-conjugating enzyme in the form of a thioester and then directly transfers the ubiquitin to targeted substrates.</text>
</comment>
<evidence type="ECO:0000259" key="5">
    <source>
        <dbReference type="Pfam" id="PF07738"/>
    </source>
</evidence>
<keyword evidence="1 3" id="KW-0808">Transferase</keyword>
<dbReference type="GO" id="GO:0016607">
    <property type="term" value="C:nuclear speck"/>
    <property type="evidence" value="ECO:0007669"/>
    <property type="project" value="TreeGrafter"/>
</dbReference>
<organism evidence="6 7">
    <name type="scientific">Diploptera punctata</name>
    <name type="common">Pacific beetle cockroach</name>
    <dbReference type="NCBI Taxonomy" id="6984"/>
    <lineage>
        <taxon>Eukaryota</taxon>
        <taxon>Metazoa</taxon>
        <taxon>Ecdysozoa</taxon>
        <taxon>Arthropoda</taxon>
        <taxon>Hexapoda</taxon>
        <taxon>Insecta</taxon>
        <taxon>Pterygota</taxon>
        <taxon>Neoptera</taxon>
        <taxon>Polyneoptera</taxon>
        <taxon>Dictyoptera</taxon>
        <taxon>Blattodea</taxon>
        <taxon>Blaberoidea</taxon>
        <taxon>Blaberidae</taxon>
        <taxon>Diplopterinae</taxon>
        <taxon>Diploptera</taxon>
    </lineage>
</organism>
<comment type="pathway">
    <text evidence="3">Protein modification; protein ubiquitination.</text>
</comment>
<feature type="region of interest" description="Disordered" evidence="4">
    <location>
        <begin position="827"/>
        <end position="919"/>
    </location>
</feature>
<dbReference type="SMART" id="SM00248">
    <property type="entry name" value="ANK"/>
    <property type="match status" value="2"/>
</dbReference>
<dbReference type="PANTHER" id="PTHR45670:SF1">
    <property type="entry name" value="E3 UBIQUITIN-PROTEIN LIGASE HECTD1"/>
    <property type="match status" value="1"/>
</dbReference>
<keyword evidence="2" id="KW-0040">ANK repeat</keyword>
<feature type="compositionally biased region" description="Low complexity" evidence="4">
    <location>
        <begin position="1003"/>
        <end position="1012"/>
    </location>
</feature>
<evidence type="ECO:0000256" key="1">
    <source>
        <dbReference type="ARBA" id="ARBA00022679"/>
    </source>
</evidence>
<feature type="repeat" description="ANK" evidence="2">
    <location>
        <begin position="1"/>
        <end position="33"/>
    </location>
</feature>
<dbReference type="Gene3D" id="1.25.40.20">
    <property type="entry name" value="Ankyrin repeat-containing domain"/>
    <property type="match status" value="1"/>
</dbReference>
<feature type="compositionally biased region" description="Basic and acidic residues" evidence="4">
    <location>
        <begin position="1179"/>
        <end position="1193"/>
    </location>
</feature>
<reference evidence="6" key="1">
    <citation type="journal article" date="2023" name="IScience">
        <title>Live-bearing cockroach genome reveals convergent evolutionary mechanisms linked to viviparity in insects and beyond.</title>
        <authorList>
            <person name="Fouks B."/>
            <person name="Harrison M.C."/>
            <person name="Mikhailova A.A."/>
            <person name="Marchal E."/>
            <person name="English S."/>
            <person name="Carruthers M."/>
            <person name="Jennings E.C."/>
            <person name="Chiamaka E.L."/>
            <person name="Frigard R.A."/>
            <person name="Pippel M."/>
            <person name="Attardo G.M."/>
            <person name="Benoit J.B."/>
            <person name="Bornberg-Bauer E."/>
            <person name="Tobe S.S."/>
        </authorList>
    </citation>
    <scope>NUCLEOTIDE SEQUENCE</scope>
    <source>
        <strain evidence="6">Stay&amp;Tobe</strain>
    </source>
</reference>
<dbReference type="Gene3D" id="2.60.120.260">
    <property type="entry name" value="Galactose-binding domain-like"/>
    <property type="match status" value="1"/>
</dbReference>
<dbReference type="InterPro" id="IPR045322">
    <property type="entry name" value="HECTD1/TRIP12-like"/>
</dbReference>
<dbReference type="PANTHER" id="PTHR45670">
    <property type="entry name" value="E3 UBIQUITIN-PROTEIN LIGASE TRIP12"/>
    <property type="match status" value="1"/>
</dbReference>
<comment type="caution">
    <text evidence="6">The sequence shown here is derived from an EMBL/GenBank/DDBJ whole genome shotgun (WGS) entry which is preliminary data.</text>
</comment>
<dbReference type="SUPFAM" id="SSF48403">
    <property type="entry name" value="Ankyrin repeat"/>
    <property type="match status" value="1"/>
</dbReference>
<name>A0AAD8AAH0_DIPPU</name>
<comment type="catalytic activity">
    <reaction evidence="3">
        <text>S-ubiquitinyl-[E2 ubiquitin-conjugating enzyme]-L-cysteine + [acceptor protein]-L-lysine = [E2 ubiquitin-conjugating enzyme]-L-cysteine + N(6)-ubiquitinyl-[acceptor protein]-L-lysine.</text>
        <dbReference type="EC" id="2.3.2.26"/>
    </reaction>
</comment>
<feature type="compositionally biased region" description="Low complexity" evidence="4">
    <location>
        <begin position="1263"/>
        <end position="1286"/>
    </location>
</feature>
<feature type="non-terminal residue" evidence="6">
    <location>
        <position position="1"/>
    </location>
</feature>
<accession>A0AAD8AAH0</accession>
<feature type="compositionally biased region" description="Polar residues" evidence="4">
    <location>
        <begin position="1013"/>
        <end position="1023"/>
    </location>
</feature>
<gene>
    <name evidence="6" type="ORF">L9F63_014240</name>
</gene>
<proteinExistence type="inferred from homology"/>
<feature type="region of interest" description="Disordered" evidence="4">
    <location>
        <begin position="67"/>
        <end position="89"/>
    </location>
</feature>
<dbReference type="Pfam" id="PF07738">
    <property type="entry name" value="Sad1_UNC"/>
    <property type="match status" value="1"/>
</dbReference>
<dbReference type="GO" id="GO:0061630">
    <property type="term" value="F:ubiquitin protein ligase activity"/>
    <property type="evidence" value="ECO:0007669"/>
    <property type="project" value="UniProtKB-UniRule"/>
</dbReference>
<sequence>QRSSSLHYAACFGRPAIAKVLLRHGANPDLRDEDGKTPLDKARERIDEGHREVAAILQSPGEWMIPAEKEKKTDAVEPDDSGEPKGDPEMAPVYLRRLLPVFCNTFQSTMLASVRKASLNLIKKMVHYIQPSLVVEACSPESPTYNFGTMLVEVIATVLDNEEDEDGHLVVLQIIQDLMTKAQDIFLDHFARLGVFSKVLQLAGPQEIPEAQSNKKDENEVNIEIPAMVAQELMDKILSETAGGSGSPEGGTDSSENRGEFLEKLQRARAQVKPNTPSQPILSRPGPTRLVVGNWALASRKEGELHIHNSDGQQQATILREDLPGFIFESNRGTKHSFTAETSLGPEFAAGWTGKRGKRLRSKIEAMKQKVKVQAQEIYDKYFKAAQAQPRGVVAKLGTIVAQIERACQKQHMNNRESLTAWREILQTALEELTQLLQEEGVVSAYELHSSGLVQALLSLLSTSCWDEGLHTNKSSKLQKQRVRVFRSCFKEKEGVNSAAILVHKLVSVLESIEKLPVYLYDTPGSGYGLQILTRRLRFRLEKAAGDSSLIDRTGRSLKMEPLSTVVQLERYLLKMVAKQWYDYERSTFAFVRKLKEGQKLTFRHQHDFDENGIIYWIGTNGKTSPEWVNPGQYGLVMVTSSDGRNLPYGRLEDILSRDSSALNCHTNDDKRAWFAIDLGLWILPSSYTLRHARGYGRSALRNWLFQVSKDGINWTNLYTHVDDGSLNEPGSTSSWPLEPPAEETQGWRHIRLQQTGKNASGQTHYLSLSGFEIYGTVTGVFVGRKAAKEAEANLRRQRRLLRTQVLKHLLVGARVVRGLDLEVARPGWKSTGRGHSHRRTSQWLDRPGYDTTTTSESAAASSVVSGKSAAGSAGKSKNMSEVSKTGGASVLTSRKSSSTPSLPDATENHSKTSVASTEQAASADNLAAKQAAEAIAESVLSVARAEAIVAVTGESQSTSTPAGELSVVVHALRDPHTDLSAISSSAASDLATIVETLALGESTRTTSGSSSNQMRRQMSCSEETNKSSSSSVVQNVDTTPAKTNLLVSSTSSSSTTTLNKTLYGSSRANKVQLSSTTADPHSVLSAEAVEVLDKMREGADILRNNTNSFLSGELLASSLLVGSGQQPAPATSIGLMAATLAPSVRISVSGGQEGSDSSVNEEKGLRIKNRQPPAAVTDSKREKECSSKEKEAVVVSNPMSVSVPNLTSAAGTNTMETSTTAGLLETFAAMARRRTLGAVTSSAGSTGGSSAGTGTGGTGNIPSPSCTTPSPSPSPGSSLFPRGPSSVSSLVRLALSSNFP</sequence>
<dbReference type="EMBL" id="JASPKZ010003052">
    <property type="protein sequence ID" value="KAJ9594323.1"/>
    <property type="molecule type" value="Genomic_DNA"/>
</dbReference>
<dbReference type="Proteomes" id="UP001233999">
    <property type="component" value="Unassembled WGS sequence"/>
</dbReference>
<dbReference type="InterPro" id="IPR002110">
    <property type="entry name" value="Ankyrin_rpt"/>
</dbReference>
<dbReference type="SUPFAM" id="SSF49785">
    <property type="entry name" value="Galactose-binding domain-like"/>
    <property type="match status" value="1"/>
</dbReference>
<keyword evidence="7" id="KW-1185">Reference proteome</keyword>
<evidence type="ECO:0000256" key="3">
    <source>
        <dbReference type="RuleBase" id="RU369009"/>
    </source>
</evidence>
<dbReference type="FunFam" id="2.60.120.260:FF:000014">
    <property type="entry name" value="E3 ubiquitin-protein ligase HECTD1 isoform X1"/>
    <property type="match status" value="1"/>
</dbReference>
<evidence type="ECO:0000313" key="6">
    <source>
        <dbReference type="EMBL" id="KAJ9594323.1"/>
    </source>
</evidence>
<feature type="non-terminal residue" evidence="6">
    <location>
        <position position="1301"/>
    </location>
</feature>
<comment type="similarity">
    <text evidence="3">Belongs to the UPL family. K-HECT subfamily.</text>
</comment>
<dbReference type="EC" id="2.3.2.26" evidence="3"/>
<feature type="region of interest" description="Disordered" evidence="4">
    <location>
        <begin position="1002"/>
        <end position="1038"/>
    </location>
</feature>
<dbReference type="Pfam" id="PF00023">
    <property type="entry name" value="Ank"/>
    <property type="match status" value="1"/>
</dbReference>
<evidence type="ECO:0000256" key="2">
    <source>
        <dbReference type="PROSITE-ProRule" id="PRU00023"/>
    </source>
</evidence>
<feature type="region of interest" description="Disordered" evidence="4">
    <location>
        <begin position="267"/>
        <end position="286"/>
    </location>
</feature>
<evidence type="ECO:0000313" key="7">
    <source>
        <dbReference type="Proteomes" id="UP001233999"/>
    </source>
</evidence>
<reference evidence="6" key="2">
    <citation type="submission" date="2023-05" db="EMBL/GenBank/DDBJ databases">
        <authorList>
            <person name="Fouks B."/>
        </authorList>
    </citation>
    <scope>NUCLEOTIDE SEQUENCE</scope>
    <source>
        <strain evidence="6">Stay&amp;Tobe</strain>
        <tissue evidence="6">Testes</tissue>
    </source>
</reference>
<dbReference type="InterPro" id="IPR012919">
    <property type="entry name" value="SUN_dom"/>
</dbReference>
<feature type="compositionally biased region" description="Gly residues" evidence="4">
    <location>
        <begin position="1246"/>
        <end position="1260"/>
    </location>
</feature>
<dbReference type="GO" id="GO:0070534">
    <property type="term" value="P:protein K63-linked ubiquitination"/>
    <property type="evidence" value="ECO:0007669"/>
    <property type="project" value="TreeGrafter"/>
</dbReference>
<dbReference type="InterPro" id="IPR036770">
    <property type="entry name" value="Ankyrin_rpt-contain_sf"/>
</dbReference>